<reference evidence="14" key="1">
    <citation type="journal article" date="2010" name="FEMS Microbiol. Ecol.">
        <title>Phylogenetic and metagenomic analysis of Verrucomicrobia in former agricultural grassland soil.</title>
        <authorList>
            <person name="Kielak A."/>
            <person name="Rodrigues J.L.M."/>
            <person name="Kuramae E.E."/>
            <person name="Chain P.S.G."/>
            <person name="van Veen J.A."/>
            <person name="Kowalchuk G.A."/>
        </authorList>
    </citation>
    <scope>NUCLEOTIDE SEQUENCE</scope>
</reference>
<comment type="catalytic activity">
    <reaction evidence="12">
        <text>DNA(n) + a 2'-deoxyribonucleoside 5'-triphosphate = DNA(n+1) + diphosphate</text>
        <dbReference type="Rhea" id="RHEA:22508"/>
        <dbReference type="Rhea" id="RHEA-COMP:17339"/>
        <dbReference type="Rhea" id="RHEA-COMP:17340"/>
        <dbReference type="ChEBI" id="CHEBI:33019"/>
        <dbReference type="ChEBI" id="CHEBI:61560"/>
        <dbReference type="ChEBI" id="CHEBI:173112"/>
        <dbReference type="EC" id="2.7.7.7"/>
    </reaction>
</comment>
<evidence type="ECO:0000256" key="6">
    <source>
        <dbReference type="ARBA" id="ARBA00022679"/>
    </source>
</evidence>
<protein>
    <recommendedName>
        <fullName evidence="4">Error-prone DNA polymerase</fullName>
        <ecNumber evidence="3">2.7.7.7</ecNumber>
    </recommendedName>
</protein>
<dbReference type="AlphaFoldDB" id="D2DXS3"/>
<dbReference type="Pfam" id="PF07733">
    <property type="entry name" value="DNA_pol3_alpha"/>
    <property type="match status" value="1"/>
</dbReference>
<evidence type="ECO:0000256" key="10">
    <source>
        <dbReference type="ARBA" id="ARBA00022932"/>
    </source>
</evidence>
<evidence type="ECO:0000256" key="9">
    <source>
        <dbReference type="ARBA" id="ARBA00022763"/>
    </source>
</evidence>
<evidence type="ECO:0000259" key="13">
    <source>
        <dbReference type="SMART" id="SM00481"/>
    </source>
</evidence>
<keyword evidence="10" id="KW-0239">DNA-directed DNA polymerase</keyword>
<evidence type="ECO:0000256" key="2">
    <source>
        <dbReference type="ARBA" id="ARBA00007391"/>
    </source>
</evidence>
<evidence type="ECO:0000256" key="1">
    <source>
        <dbReference type="ARBA" id="ARBA00004496"/>
    </source>
</evidence>
<dbReference type="GO" id="GO:0008408">
    <property type="term" value="F:3'-5' exonuclease activity"/>
    <property type="evidence" value="ECO:0007669"/>
    <property type="project" value="InterPro"/>
</dbReference>
<keyword evidence="11" id="KW-0234">DNA repair</keyword>
<dbReference type="InterPro" id="IPR040982">
    <property type="entry name" value="DNA_pol3_finger"/>
</dbReference>
<dbReference type="InterPro" id="IPR016195">
    <property type="entry name" value="Pol/histidinol_Pase-like"/>
</dbReference>
<dbReference type="InterPro" id="IPR004805">
    <property type="entry name" value="DnaE2/DnaE/PolC"/>
</dbReference>
<evidence type="ECO:0000256" key="3">
    <source>
        <dbReference type="ARBA" id="ARBA00012417"/>
    </source>
</evidence>
<keyword evidence="6" id="KW-0808">Transferase</keyword>
<dbReference type="GO" id="GO:0005737">
    <property type="term" value="C:cytoplasm"/>
    <property type="evidence" value="ECO:0007669"/>
    <property type="project" value="UniProtKB-SubCell"/>
</dbReference>
<dbReference type="Pfam" id="PF02811">
    <property type="entry name" value="PHP"/>
    <property type="match status" value="1"/>
</dbReference>
<dbReference type="Pfam" id="PF01336">
    <property type="entry name" value="tRNA_anti-codon"/>
    <property type="match status" value="1"/>
</dbReference>
<dbReference type="HAMAP" id="MF_01902">
    <property type="entry name" value="DNApol_error_prone"/>
    <property type="match status" value="1"/>
</dbReference>
<dbReference type="GO" id="GO:0003676">
    <property type="term" value="F:nucleic acid binding"/>
    <property type="evidence" value="ECO:0007669"/>
    <property type="project" value="InterPro"/>
</dbReference>
<dbReference type="InterPro" id="IPR011708">
    <property type="entry name" value="DNA_pol3_alpha_NTPase_dom"/>
</dbReference>
<comment type="similarity">
    <text evidence="2">Belongs to the DNA polymerase type-C family. DnaE2 subfamily.</text>
</comment>
<dbReference type="InterPro" id="IPR004365">
    <property type="entry name" value="NA-bd_OB_tRNA"/>
</dbReference>
<dbReference type="InterPro" id="IPR029460">
    <property type="entry name" value="DNAPol_HHH"/>
</dbReference>
<dbReference type="CDD" id="cd04485">
    <property type="entry name" value="DnaE_OBF"/>
    <property type="match status" value="1"/>
</dbReference>
<name>D2DXS3_9BACT</name>
<evidence type="ECO:0000256" key="8">
    <source>
        <dbReference type="ARBA" id="ARBA00022705"/>
    </source>
</evidence>
<dbReference type="InterPro" id="IPR004013">
    <property type="entry name" value="PHP_dom"/>
</dbReference>
<dbReference type="Pfam" id="PF17657">
    <property type="entry name" value="DNA_pol3_finger"/>
    <property type="match status" value="1"/>
</dbReference>
<feature type="domain" description="Polymerase/histidinol phosphatase N-terminal" evidence="13">
    <location>
        <begin position="4"/>
        <end position="71"/>
    </location>
</feature>
<dbReference type="EC" id="2.7.7.7" evidence="3"/>
<dbReference type="PANTHER" id="PTHR32294">
    <property type="entry name" value="DNA POLYMERASE III SUBUNIT ALPHA"/>
    <property type="match status" value="1"/>
</dbReference>
<keyword evidence="8" id="KW-0235">DNA replication</keyword>
<dbReference type="SUPFAM" id="SSF89550">
    <property type="entry name" value="PHP domain-like"/>
    <property type="match status" value="1"/>
</dbReference>
<dbReference type="Gene3D" id="1.10.150.870">
    <property type="match status" value="1"/>
</dbReference>
<proteinExistence type="inferred from homology"/>
<dbReference type="SMART" id="SM00481">
    <property type="entry name" value="POLIIIAc"/>
    <property type="match status" value="1"/>
</dbReference>
<accession>D2DXS3</accession>
<dbReference type="Gene3D" id="3.20.20.140">
    <property type="entry name" value="Metal-dependent hydrolases"/>
    <property type="match status" value="1"/>
</dbReference>
<keyword evidence="7" id="KW-0548">Nucleotidyltransferase</keyword>
<dbReference type="InterPro" id="IPR023073">
    <property type="entry name" value="DnaE2"/>
</dbReference>
<dbReference type="GO" id="GO:0006260">
    <property type="term" value="P:DNA replication"/>
    <property type="evidence" value="ECO:0007669"/>
    <property type="project" value="UniProtKB-KW"/>
</dbReference>
<evidence type="ECO:0000256" key="7">
    <source>
        <dbReference type="ARBA" id="ARBA00022695"/>
    </source>
</evidence>
<dbReference type="GO" id="GO:0006281">
    <property type="term" value="P:DNA repair"/>
    <property type="evidence" value="ECO:0007669"/>
    <property type="project" value="UniProtKB-KW"/>
</dbReference>
<dbReference type="Pfam" id="PF14579">
    <property type="entry name" value="HHH_6"/>
    <property type="match status" value="1"/>
</dbReference>
<comment type="subcellular location">
    <subcellularLocation>
        <location evidence="1">Cytoplasm</location>
    </subcellularLocation>
</comment>
<evidence type="ECO:0000256" key="5">
    <source>
        <dbReference type="ARBA" id="ARBA00022490"/>
    </source>
</evidence>
<keyword evidence="9" id="KW-0227">DNA damage</keyword>
<sequence length="1022" mass="115258">MAYVELHARSAFSFLRGGSFPERLAERAAELKMPAMALCDRDGVYGAPRFFGKGREHGVRSIVGCELTMEDGFILPVLVESRTGYQNLCRLLTQAKLRGTKERSPVNWNDLAEYANGLVALFGMENGKLEAGPVPKLLAAFGKENVFVEIQRHLTRGEQRRNQALIDLARHHRLPLLATNGVLYAEPRQREVLDVFTCLRHHTQLDLAGRLLEQNAERHLKSGAEMSALFRDLPEAIDNTERLAERLEFTLENLGYQFPTFPTSGDETMEGMLRRLTYEGARRRYSARLPRKVVRQIERELELICRLGFAGYFLIVWDLVKFCEENDIMVQGRGSAANSVVCYCLRITLCDPIKYKLLFERFLSEGRNPRSWPDIDLDLPSGDRRERVIQEVYRRYGERGAAMTANVISYRGRSAAREIGKVLNFSNDVLDRFSNLFANGDFPHTLGFQEQVIKAGIAPEHPRLPAFMRLNEAMRGLPRHLGQHSGGMVICQQSLDRVVPLERASMPGRVVVQWDKDDCEDLGIVKIDLLGLGMLAAIQETLTLCSERGREVQFHKLPQDDPATYEMIRKADTIGVFQIESRAQMATLPRMKPTCFYDLVIEVAIIRPGPIQGGLMHPYLARREGKEPETYFGYDELLKPVLERTLGVPLFQEQMLGMAMALADFSGSEAEELRRALSFHRSHERMEKVQVKLRAALERKEIRPEAIEQIVNAVSSFALYGFPESHAISFAYLAYGSSWLKVHRAPEFYAALLNNQPMGFYAPATLIKDAQRRGVKFRPVCVQASQWPCVIEADGAIRLGLCMVKGLQRERAERLIAGRPYEVLGDVQSRVRLTKEEWRTLAEIGAFAVLGKHRREALWTVEDEYREDDLFPMTTASVKECPLPPMNPAERVRADYAGTSVTIGRHPMALLRASVPEAWRAVDLAHASHGTRVRIAGNVICRQRPGTAKGVVFISLEDETGIANAIVHPWVFERDRLLITQEAFLVIEGVLQARAGTQIVQAEKIEPVPHGALPGSASHDFH</sequence>
<dbReference type="NCBIfam" id="TIGR00594">
    <property type="entry name" value="polc"/>
    <property type="match status" value="1"/>
</dbReference>
<keyword evidence="5" id="KW-0963">Cytoplasm</keyword>
<dbReference type="NCBIfam" id="NF004225">
    <property type="entry name" value="PRK05672.1"/>
    <property type="match status" value="1"/>
</dbReference>
<dbReference type="GO" id="GO:0003887">
    <property type="term" value="F:DNA-directed DNA polymerase activity"/>
    <property type="evidence" value="ECO:0007669"/>
    <property type="project" value="UniProtKB-KW"/>
</dbReference>
<evidence type="ECO:0000256" key="4">
    <source>
        <dbReference type="ARBA" id="ARBA00017273"/>
    </source>
</evidence>
<evidence type="ECO:0000256" key="11">
    <source>
        <dbReference type="ARBA" id="ARBA00023204"/>
    </source>
</evidence>
<dbReference type="EMBL" id="FJ872373">
    <property type="protein sequence ID" value="ACO70896.1"/>
    <property type="molecule type" value="Genomic_DNA"/>
</dbReference>
<evidence type="ECO:0000256" key="12">
    <source>
        <dbReference type="ARBA" id="ARBA00049244"/>
    </source>
</evidence>
<organism evidence="14">
    <name type="scientific">uncultured Verrucomicrobiota bacterium</name>
    <dbReference type="NCBI Taxonomy" id="156588"/>
    <lineage>
        <taxon>Bacteria</taxon>
        <taxon>Pseudomonadati</taxon>
        <taxon>Verrucomicrobiota</taxon>
        <taxon>environmental samples</taxon>
    </lineage>
</organism>
<dbReference type="InterPro" id="IPR003141">
    <property type="entry name" value="Pol/His_phosphatase_N"/>
</dbReference>
<evidence type="ECO:0000313" key="14">
    <source>
        <dbReference type="EMBL" id="ACO70896.1"/>
    </source>
</evidence>
<dbReference type="PANTHER" id="PTHR32294:SF4">
    <property type="entry name" value="ERROR-PRONE DNA POLYMERASE"/>
    <property type="match status" value="1"/>
</dbReference>